<dbReference type="RefSeq" id="WP_169339219.1">
    <property type="nucleotide sequence ID" value="NZ_JABBZM010000002.1"/>
</dbReference>
<accession>A0A848NWP5</accession>
<protein>
    <submittedName>
        <fullName evidence="2">Uncharacterized protein</fullName>
    </submittedName>
</protein>
<keyword evidence="1" id="KW-1133">Transmembrane helix</keyword>
<sequence length="68" mass="7718">MFRFFAALFLVALEWLLGMVVVVAASQVAMWAGMPSPEWISVWGAIAWTFFILWQVACGLRRSLRSPK</sequence>
<organism evidence="2 3">
    <name type="scientific">Ralstonia insidiosa</name>
    <dbReference type="NCBI Taxonomy" id="190721"/>
    <lineage>
        <taxon>Bacteria</taxon>
        <taxon>Pseudomonadati</taxon>
        <taxon>Pseudomonadota</taxon>
        <taxon>Betaproteobacteria</taxon>
        <taxon>Burkholderiales</taxon>
        <taxon>Burkholderiaceae</taxon>
        <taxon>Ralstonia</taxon>
    </lineage>
</organism>
<dbReference type="AlphaFoldDB" id="A0A848NWP5"/>
<feature type="transmembrane region" description="Helical" evidence="1">
    <location>
        <begin position="40"/>
        <end position="60"/>
    </location>
</feature>
<evidence type="ECO:0000256" key="1">
    <source>
        <dbReference type="SAM" id="Phobius"/>
    </source>
</evidence>
<comment type="caution">
    <text evidence="2">The sequence shown here is derived from an EMBL/GenBank/DDBJ whole genome shotgun (WGS) entry which is preliminary data.</text>
</comment>
<dbReference type="Proteomes" id="UP000575469">
    <property type="component" value="Unassembled WGS sequence"/>
</dbReference>
<proteinExistence type="predicted"/>
<evidence type="ECO:0000313" key="3">
    <source>
        <dbReference type="Proteomes" id="UP000575469"/>
    </source>
</evidence>
<evidence type="ECO:0000313" key="2">
    <source>
        <dbReference type="EMBL" id="NMV36934.1"/>
    </source>
</evidence>
<reference evidence="2 3" key="1">
    <citation type="submission" date="2020-04" db="EMBL/GenBank/DDBJ databases">
        <title>Ralstonia insidiosa genome sequencing and assembly.</title>
        <authorList>
            <person name="Martins R.C.R."/>
            <person name="Perdigao-Neto L.V."/>
            <person name="Levin A.S.S."/>
            <person name="Costa S.F."/>
        </authorList>
    </citation>
    <scope>NUCLEOTIDE SEQUENCE [LARGE SCALE GENOMIC DNA]</scope>
    <source>
        <strain evidence="2 3">5047</strain>
    </source>
</reference>
<name>A0A848NWP5_9RALS</name>
<dbReference type="EMBL" id="JABBZM010000002">
    <property type="protein sequence ID" value="NMV36934.1"/>
    <property type="molecule type" value="Genomic_DNA"/>
</dbReference>
<gene>
    <name evidence="2" type="ORF">HGR00_03305</name>
</gene>
<keyword evidence="1" id="KW-0812">Transmembrane</keyword>
<keyword evidence="1" id="KW-0472">Membrane</keyword>